<dbReference type="PANTHER" id="PTHR40841">
    <property type="entry name" value="SIDEROPHORE TRIACETYLFUSARININE C ESTERASE"/>
    <property type="match status" value="1"/>
</dbReference>
<dbReference type="InterPro" id="IPR029058">
    <property type="entry name" value="AB_hydrolase_fold"/>
</dbReference>
<keyword evidence="5" id="KW-1185">Reference proteome</keyword>
<dbReference type="PANTHER" id="PTHR40841:SF2">
    <property type="entry name" value="SIDEROPHORE-DEGRADING ESTERASE (EUROFUNG)"/>
    <property type="match status" value="1"/>
</dbReference>
<reference evidence="4" key="1">
    <citation type="submission" date="2022-05" db="EMBL/GenBank/DDBJ databases">
        <title>Sphingomonas sp. strain MG17 Genome sequencing and assembly.</title>
        <authorList>
            <person name="Kim I."/>
        </authorList>
    </citation>
    <scope>NUCLEOTIDE SEQUENCE</scope>
    <source>
        <strain evidence="4">MG17</strain>
    </source>
</reference>
<dbReference type="Gene3D" id="3.40.50.1820">
    <property type="entry name" value="alpha/beta hydrolase"/>
    <property type="match status" value="1"/>
</dbReference>
<evidence type="ECO:0000256" key="2">
    <source>
        <dbReference type="ARBA" id="ARBA00022801"/>
    </source>
</evidence>
<accession>A0A9X2KKR4</accession>
<dbReference type="Proteomes" id="UP001139451">
    <property type="component" value="Unassembled WGS sequence"/>
</dbReference>
<evidence type="ECO:0000313" key="5">
    <source>
        <dbReference type="Proteomes" id="UP001139451"/>
    </source>
</evidence>
<sequence>MKRLASLFAALAATGSATAQQAAPAPPRYAMPATHVWDMKSDTGKTYRIMVSYPETEAPASGFPVLYVLDGNASFAAFAETRRVQEWQQVGKAIVVGVGYPTDQPYAEARNEDFIVMDKPPPGKRLGRTGGKTGRDEFLDFLTGRLRAEIATRYKTNPDRQSLFGHSFGGLFALHALYTRPQAFHSLIVASPSLELDEGVLRDERDFTARLTSGKVGKTSRLMVIVGERDVDDDPEPARALAARMEQLSSYGLRTRYRSYAVEGHMSVPARSVTDVLRFVFEQR</sequence>
<dbReference type="InterPro" id="IPR052558">
    <property type="entry name" value="Siderophore_Hydrolase_D"/>
</dbReference>
<dbReference type="Pfam" id="PF00756">
    <property type="entry name" value="Esterase"/>
    <property type="match status" value="1"/>
</dbReference>
<feature type="signal peptide" evidence="3">
    <location>
        <begin position="1"/>
        <end position="19"/>
    </location>
</feature>
<evidence type="ECO:0000313" key="4">
    <source>
        <dbReference type="EMBL" id="MCP3729641.1"/>
    </source>
</evidence>
<comment type="similarity">
    <text evidence="1">Belongs to the esterase D family.</text>
</comment>
<dbReference type="AlphaFoldDB" id="A0A9X2KKR4"/>
<dbReference type="EMBL" id="JAMLDX010000002">
    <property type="protein sequence ID" value="MCP3729641.1"/>
    <property type="molecule type" value="Genomic_DNA"/>
</dbReference>
<organism evidence="4 5">
    <name type="scientific">Sphingomonas tagetis</name>
    <dbReference type="NCBI Taxonomy" id="2949092"/>
    <lineage>
        <taxon>Bacteria</taxon>
        <taxon>Pseudomonadati</taxon>
        <taxon>Pseudomonadota</taxon>
        <taxon>Alphaproteobacteria</taxon>
        <taxon>Sphingomonadales</taxon>
        <taxon>Sphingomonadaceae</taxon>
        <taxon>Sphingomonas</taxon>
    </lineage>
</organism>
<protein>
    <submittedName>
        <fullName evidence="4">Alpha/beta hydrolase-fold protein</fullName>
    </submittedName>
</protein>
<evidence type="ECO:0000256" key="1">
    <source>
        <dbReference type="ARBA" id="ARBA00005622"/>
    </source>
</evidence>
<proteinExistence type="inferred from homology"/>
<dbReference type="RefSeq" id="WP_254291637.1">
    <property type="nucleotide sequence ID" value="NZ_JAMLDX010000002.1"/>
</dbReference>
<feature type="chain" id="PRO_5040909024" evidence="3">
    <location>
        <begin position="20"/>
        <end position="284"/>
    </location>
</feature>
<dbReference type="SUPFAM" id="SSF53474">
    <property type="entry name" value="alpha/beta-Hydrolases"/>
    <property type="match status" value="1"/>
</dbReference>
<dbReference type="GO" id="GO:0016788">
    <property type="term" value="F:hydrolase activity, acting on ester bonds"/>
    <property type="evidence" value="ECO:0007669"/>
    <property type="project" value="TreeGrafter"/>
</dbReference>
<gene>
    <name evidence="4" type="ORF">M9978_04295</name>
</gene>
<keyword evidence="2 4" id="KW-0378">Hydrolase</keyword>
<name>A0A9X2KKR4_9SPHN</name>
<dbReference type="InterPro" id="IPR000801">
    <property type="entry name" value="Esterase-like"/>
</dbReference>
<keyword evidence="3" id="KW-0732">Signal</keyword>
<comment type="caution">
    <text evidence="4">The sequence shown here is derived from an EMBL/GenBank/DDBJ whole genome shotgun (WGS) entry which is preliminary data.</text>
</comment>
<evidence type="ECO:0000256" key="3">
    <source>
        <dbReference type="SAM" id="SignalP"/>
    </source>
</evidence>